<keyword evidence="4" id="KW-0378">Hydrolase</keyword>
<dbReference type="AlphaFoldDB" id="A0A3N4NQZ1"/>
<keyword evidence="5" id="KW-0460">Magnesium</keyword>
<protein>
    <submittedName>
        <fullName evidence="8">CoA pyrophosphatase</fullName>
    </submittedName>
</protein>
<evidence type="ECO:0000256" key="2">
    <source>
        <dbReference type="ARBA" id="ARBA00001946"/>
    </source>
</evidence>
<gene>
    <name evidence="8" type="ORF">EGM88_05485</name>
</gene>
<dbReference type="Gene3D" id="3.90.79.10">
    <property type="entry name" value="Nucleoside Triphosphate Pyrophosphohydrolase"/>
    <property type="match status" value="1"/>
</dbReference>
<comment type="cofactor">
    <cofactor evidence="1">
        <name>Mn(2+)</name>
        <dbReference type="ChEBI" id="CHEBI:29035"/>
    </cofactor>
</comment>
<keyword evidence="3" id="KW-0479">Metal-binding</keyword>
<dbReference type="Proteomes" id="UP000270856">
    <property type="component" value="Unassembled WGS sequence"/>
</dbReference>
<dbReference type="PANTHER" id="PTHR12992">
    <property type="entry name" value="NUDIX HYDROLASE"/>
    <property type="match status" value="1"/>
</dbReference>
<evidence type="ECO:0000256" key="3">
    <source>
        <dbReference type="ARBA" id="ARBA00022723"/>
    </source>
</evidence>
<keyword evidence="6" id="KW-0464">Manganese</keyword>
<dbReference type="InterPro" id="IPR000086">
    <property type="entry name" value="NUDIX_hydrolase_dom"/>
</dbReference>
<dbReference type="PANTHER" id="PTHR12992:SF11">
    <property type="entry name" value="MITOCHONDRIAL COENZYME A DIPHOSPHATASE NUDT8"/>
    <property type="match status" value="1"/>
</dbReference>
<comment type="caution">
    <text evidence="8">The sequence shown here is derived from an EMBL/GenBank/DDBJ whole genome shotgun (WGS) entry which is preliminary data.</text>
</comment>
<evidence type="ECO:0000313" key="8">
    <source>
        <dbReference type="EMBL" id="RPD98644.1"/>
    </source>
</evidence>
<reference evidence="8 9" key="1">
    <citation type="submission" date="2018-11" db="EMBL/GenBank/DDBJ databases">
        <title>Aureibaculum marinum gen. nov., sp. nov., a member of the family Flavobacteriaceae isolated from the Bohai Sea.</title>
        <authorList>
            <person name="Ji X."/>
        </authorList>
    </citation>
    <scope>NUCLEOTIDE SEQUENCE [LARGE SCALE GENOMIC DNA]</scope>
    <source>
        <strain evidence="8 9">BH-SD17</strain>
    </source>
</reference>
<dbReference type="GO" id="GO:0010945">
    <property type="term" value="F:coenzyme A diphosphatase activity"/>
    <property type="evidence" value="ECO:0007669"/>
    <property type="project" value="InterPro"/>
</dbReference>
<accession>A0A3N4NQZ1</accession>
<evidence type="ECO:0000256" key="1">
    <source>
        <dbReference type="ARBA" id="ARBA00001936"/>
    </source>
</evidence>
<dbReference type="InterPro" id="IPR045121">
    <property type="entry name" value="CoAse"/>
</dbReference>
<dbReference type="InterPro" id="IPR015797">
    <property type="entry name" value="NUDIX_hydrolase-like_dom_sf"/>
</dbReference>
<comment type="cofactor">
    <cofactor evidence="2">
        <name>Mg(2+)</name>
        <dbReference type="ChEBI" id="CHEBI:18420"/>
    </cofactor>
</comment>
<name>A0A3N4NQZ1_9FLAO</name>
<sequence>MDFNSFLSQINKLKKIPLGGIESQFKMAPELRKNFSSEDIQERNPKESAVLALFYPDKTNTTKILLMLRSNYKGVHSAQISFPGGKKEDTDNSLLETALRETKEEIGIDKKEITIIREITKTYIPPSNFWVYPFVGYTNKVPSFVSNYEVETLIEVPISDLIDDRSLGLKNLSTSYMKNIDVPCFKLNSYIVWGATAMILSEIKDLFKCLNS</sequence>
<evidence type="ECO:0000256" key="5">
    <source>
        <dbReference type="ARBA" id="ARBA00022842"/>
    </source>
</evidence>
<dbReference type="EMBL" id="RPFJ01000006">
    <property type="protein sequence ID" value="RPD98644.1"/>
    <property type="molecule type" value="Genomic_DNA"/>
</dbReference>
<dbReference type="CDD" id="cd03426">
    <property type="entry name" value="NUDIX_CoAse_Nudt7"/>
    <property type="match status" value="1"/>
</dbReference>
<dbReference type="Pfam" id="PF00293">
    <property type="entry name" value="NUDIX"/>
    <property type="match status" value="1"/>
</dbReference>
<proteinExistence type="predicted"/>
<feature type="domain" description="Nudix hydrolase" evidence="7">
    <location>
        <begin position="45"/>
        <end position="179"/>
    </location>
</feature>
<organism evidence="8 9">
    <name type="scientific">Aureibaculum marinum</name>
    <dbReference type="NCBI Taxonomy" id="2487930"/>
    <lineage>
        <taxon>Bacteria</taxon>
        <taxon>Pseudomonadati</taxon>
        <taxon>Bacteroidota</taxon>
        <taxon>Flavobacteriia</taxon>
        <taxon>Flavobacteriales</taxon>
        <taxon>Flavobacteriaceae</taxon>
        <taxon>Aureibaculum</taxon>
    </lineage>
</organism>
<dbReference type="OrthoDB" id="9802805at2"/>
<keyword evidence="9" id="KW-1185">Reference proteome</keyword>
<evidence type="ECO:0000259" key="7">
    <source>
        <dbReference type="PROSITE" id="PS51462"/>
    </source>
</evidence>
<evidence type="ECO:0000313" key="9">
    <source>
        <dbReference type="Proteomes" id="UP000270856"/>
    </source>
</evidence>
<dbReference type="PROSITE" id="PS51462">
    <property type="entry name" value="NUDIX"/>
    <property type="match status" value="1"/>
</dbReference>
<dbReference type="GO" id="GO:0046872">
    <property type="term" value="F:metal ion binding"/>
    <property type="evidence" value="ECO:0007669"/>
    <property type="project" value="UniProtKB-KW"/>
</dbReference>
<evidence type="ECO:0000256" key="4">
    <source>
        <dbReference type="ARBA" id="ARBA00022801"/>
    </source>
</evidence>
<evidence type="ECO:0000256" key="6">
    <source>
        <dbReference type="ARBA" id="ARBA00023211"/>
    </source>
</evidence>
<dbReference type="RefSeq" id="WP_123896961.1">
    <property type="nucleotide sequence ID" value="NZ_RPFJ01000006.1"/>
</dbReference>
<dbReference type="SUPFAM" id="SSF55811">
    <property type="entry name" value="Nudix"/>
    <property type="match status" value="1"/>
</dbReference>